<evidence type="ECO:0000313" key="8">
    <source>
        <dbReference type="Proteomes" id="UP001457282"/>
    </source>
</evidence>
<dbReference type="PANTHER" id="PTHR31719:SF164">
    <property type="entry name" value="NAC DOMAIN-CONTAINING PROTEIN"/>
    <property type="match status" value="1"/>
</dbReference>
<evidence type="ECO:0000256" key="2">
    <source>
        <dbReference type="ARBA" id="ARBA00023125"/>
    </source>
</evidence>
<dbReference type="Proteomes" id="UP001457282">
    <property type="component" value="Unassembled WGS sequence"/>
</dbReference>
<evidence type="ECO:0000256" key="4">
    <source>
        <dbReference type="ARBA" id="ARBA00023242"/>
    </source>
</evidence>
<evidence type="ECO:0000256" key="5">
    <source>
        <dbReference type="SAM" id="MobiDB-lite"/>
    </source>
</evidence>
<dbReference type="SUPFAM" id="SSF101941">
    <property type="entry name" value="NAC domain"/>
    <property type="match status" value="1"/>
</dbReference>
<evidence type="ECO:0000259" key="6">
    <source>
        <dbReference type="PROSITE" id="PS51005"/>
    </source>
</evidence>
<dbReference type="InterPro" id="IPR036093">
    <property type="entry name" value="NAC_dom_sf"/>
</dbReference>
<protein>
    <recommendedName>
        <fullName evidence="6">NAC domain-containing protein</fullName>
    </recommendedName>
</protein>
<comment type="caution">
    <text evidence="7">The sequence shown here is derived from an EMBL/GenBank/DDBJ whole genome shotgun (WGS) entry which is preliminary data.</text>
</comment>
<proteinExistence type="predicted"/>
<keyword evidence="4" id="KW-0539">Nucleus</keyword>
<dbReference type="EMBL" id="JBEDUW010000005">
    <property type="protein sequence ID" value="KAK9930275.1"/>
    <property type="molecule type" value="Genomic_DNA"/>
</dbReference>
<keyword evidence="8" id="KW-1185">Reference proteome</keyword>
<keyword evidence="1" id="KW-0805">Transcription regulation</keyword>
<dbReference type="InterPro" id="IPR003441">
    <property type="entry name" value="NAC-dom"/>
</dbReference>
<sequence length="454" mass="51679">MASSSSSSSGCSGFMSLEELEWGVVKTFKPTDAQLVGHYLYNKMMMVPGGNGKQKHIFPELDIYGAAGMVPWDIWNSYKPIKLAHQEFLYFFSRVKTLGNNGKGKRSSRRVGCGGTWSETEPVKLVYVDGIQEPFGKMRKFRYENKDKAFEHNAAWMMDEFSIDHSSVKSSNLVLCRLKMNDNYNKRKRKFVEDEDENARRTKPFKTEEQVTSHSHEQQQLPEFDPREVFDIDDLLYSDSVDEQIDKEQGNTCAQQHQIPSHHFDNNYNCATDDLIMPVYETQHLQLEGSTDPIYFASEAIGRWDTLAPALSEQHGWSSSSTSQLQPNPTFEEDTYTVQSLPHIGSEWHQPIDKNGLVISEAQGSFGIAMQQQLPEDQAIGIAMQQHNDINDIDDIDQAISSYFNSDDFSYFNSDDFSYFNFGDQFLWGGDDIGTDVTLPQSSSFSQMLPYLGD</sequence>
<dbReference type="PROSITE" id="PS51005">
    <property type="entry name" value="NAC"/>
    <property type="match status" value="1"/>
</dbReference>
<accession>A0AAW1X031</accession>
<dbReference type="PANTHER" id="PTHR31719">
    <property type="entry name" value="NAC TRANSCRIPTION FACTOR 56"/>
    <property type="match status" value="1"/>
</dbReference>
<feature type="compositionally biased region" description="Basic and acidic residues" evidence="5">
    <location>
        <begin position="205"/>
        <end position="217"/>
    </location>
</feature>
<feature type="domain" description="NAC" evidence="6">
    <location>
        <begin position="22"/>
        <end position="181"/>
    </location>
</feature>
<feature type="region of interest" description="Disordered" evidence="5">
    <location>
        <begin position="192"/>
        <end position="220"/>
    </location>
</feature>
<dbReference type="Pfam" id="PF02365">
    <property type="entry name" value="NAM"/>
    <property type="match status" value="1"/>
</dbReference>
<keyword evidence="2" id="KW-0238">DNA-binding</keyword>
<gene>
    <name evidence="7" type="ORF">M0R45_027316</name>
</gene>
<evidence type="ECO:0000313" key="7">
    <source>
        <dbReference type="EMBL" id="KAK9930275.1"/>
    </source>
</evidence>
<dbReference type="GO" id="GO:0003677">
    <property type="term" value="F:DNA binding"/>
    <property type="evidence" value="ECO:0007669"/>
    <property type="project" value="UniProtKB-KW"/>
</dbReference>
<name>A0AAW1X031_RUBAR</name>
<dbReference type="GO" id="GO:0048731">
    <property type="term" value="P:system development"/>
    <property type="evidence" value="ECO:0007669"/>
    <property type="project" value="TreeGrafter"/>
</dbReference>
<organism evidence="7 8">
    <name type="scientific">Rubus argutus</name>
    <name type="common">Southern blackberry</name>
    <dbReference type="NCBI Taxonomy" id="59490"/>
    <lineage>
        <taxon>Eukaryota</taxon>
        <taxon>Viridiplantae</taxon>
        <taxon>Streptophyta</taxon>
        <taxon>Embryophyta</taxon>
        <taxon>Tracheophyta</taxon>
        <taxon>Spermatophyta</taxon>
        <taxon>Magnoliopsida</taxon>
        <taxon>eudicotyledons</taxon>
        <taxon>Gunneridae</taxon>
        <taxon>Pentapetalae</taxon>
        <taxon>rosids</taxon>
        <taxon>fabids</taxon>
        <taxon>Rosales</taxon>
        <taxon>Rosaceae</taxon>
        <taxon>Rosoideae</taxon>
        <taxon>Rosoideae incertae sedis</taxon>
        <taxon>Rubus</taxon>
    </lineage>
</organism>
<dbReference type="Gene3D" id="2.170.150.80">
    <property type="entry name" value="NAC domain"/>
    <property type="match status" value="1"/>
</dbReference>
<dbReference type="GO" id="GO:0006355">
    <property type="term" value="P:regulation of DNA-templated transcription"/>
    <property type="evidence" value="ECO:0007669"/>
    <property type="project" value="InterPro"/>
</dbReference>
<evidence type="ECO:0000256" key="3">
    <source>
        <dbReference type="ARBA" id="ARBA00023163"/>
    </source>
</evidence>
<evidence type="ECO:0000256" key="1">
    <source>
        <dbReference type="ARBA" id="ARBA00023015"/>
    </source>
</evidence>
<reference evidence="7 8" key="1">
    <citation type="journal article" date="2023" name="G3 (Bethesda)">
        <title>A chromosome-length genome assembly and annotation of blackberry (Rubus argutus, cv. 'Hillquist').</title>
        <authorList>
            <person name="Bruna T."/>
            <person name="Aryal R."/>
            <person name="Dudchenko O."/>
            <person name="Sargent D.J."/>
            <person name="Mead D."/>
            <person name="Buti M."/>
            <person name="Cavallini A."/>
            <person name="Hytonen T."/>
            <person name="Andres J."/>
            <person name="Pham M."/>
            <person name="Weisz D."/>
            <person name="Mascagni F."/>
            <person name="Usai G."/>
            <person name="Natali L."/>
            <person name="Bassil N."/>
            <person name="Fernandez G.E."/>
            <person name="Lomsadze A."/>
            <person name="Armour M."/>
            <person name="Olukolu B."/>
            <person name="Poorten T."/>
            <person name="Britton C."/>
            <person name="Davik J."/>
            <person name="Ashrafi H."/>
            <person name="Aiden E.L."/>
            <person name="Borodovsky M."/>
            <person name="Worthington M."/>
        </authorList>
    </citation>
    <scope>NUCLEOTIDE SEQUENCE [LARGE SCALE GENOMIC DNA]</scope>
    <source>
        <strain evidence="7">PI 553951</strain>
    </source>
</reference>
<keyword evidence="3" id="KW-0804">Transcription</keyword>
<dbReference type="AlphaFoldDB" id="A0AAW1X031"/>